<keyword evidence="7" id="KW-1185">Reference proteome</keyword>
<sequence>MDFRQLEYFCTLSRLKNFTRTAEELHVSQPSVTKAIKSLETELKLTLIDRRQKHVTLTNEGKAFLLHAEQIMKSVEDTYRDMERFQLEKQGTVHFGIPPMVEAYLFPDLFTSFKAMYPDMNLDVKEYGDSTEVMEKANSGELDFGIIFSSRAEEMSNKLLIMTDNMSLCVSPELPLSRREEISFDDLKNEHFIMQQSNTYQYQQVYERCVERGYIPDILLCTTQLKTIKQLVGNRLGISVLPDFVTNEETIFVRRQLTPPLKVNICLYWGGEKQLSDMDRRFLDFIKHYIATEEFRSHFQKEGH</sequence>
<name>A0A6I2UJK1_9FIRM</name>
<dbReference type="RefSeq" id="WP_154407543.1">
    <property type="nucleotide sequence ID" value="NZ_VUNR01000022.1"/>
</dbReference>
<dbReference type="SUPFAM" id="SSF53850">
    <property type="entry name" value="Periplasmic binding protein-like II"/>
    <property type="match status" value="1"/>
</dbReference>
<dbReference type="Pfam" id="PF03466">
    <property type="entry name" value="LysR_substrate"/>
    <property type="match status" value="1"/>
</dbReference>
<gene>
    <name evidence="6" type="ORF">FYJ84_10275</name>
</gene>
<dbReference type="Pfam" id="PF00126">
    <property type="entry name" value="HTH_1"/>
    <property type="match status" value="1"/>
</dbReference>
<dbReference type="CDD" id="cd05466">
    <property type="entry name" value="PBP2_LTTR_substrate"/>
    <property type="match status" value="1"/>
</dbReference>
<keyword evidence="3" id="KW-0238">DNA-binding</keyword>
<protein>
    <submittedName>
        <fullName evidence="6">LysR family transcriptional regulator</fullName>
    </submittedName>
</protein>
<feature type="domain" description="HTH lysR-type" evidence="5">
    <location>
        <begin position="1"/>
        <end position="58"/>
    </location>
</feature>
<accession>A0A6I2UJK1</accession>
<dbReference type="GO" id="GO:0005829">
    <property type="term" value="C:cytosol"/>
    <property type="evidence" value="ECO:0007669"/>
    <property type="project" value="TreeGrafter"/>
</dbReference>
<reference evidence="6 7" key="1">
    <citation type="submission" date="2019-08" db="EMBL/GenBank/DDBJ databases">
        <title>In-depth cultivation of the pig gut microbiome towards novel bacterial diversity and tailored functional studies.</title>
        <authorList>
            <person name="Wylensek D."/>
            <person name="Hitch T.C.A."/>
            <person name="Clavel T."/>
        </authorList>
    </citation>
    <scope>NUCLEOTIDE SEQUENCE [LARGE SCALE GENOMIC DNA]</scope>
    <source>
        <strain evidence="6 7">WCA-693-APC-5D-A</strain>
    </source>
</reference>
<evidence type="ECO:0000313" key="7">
    <source>
        <dbReference type="Proteomes" id="UP000433181"/>
    </source>
</evidence>
<dbReference type="Gene3D" id="1.10.10.10">
    <property type="entry name" value="Winged helix-like DNA-binding domain superfamily/Winged helix DNA-binding domain"/>
    <property type="match status" value="1"/>
</dbReference>
<evidence type="ECO:0000256" key="3">
    <source>
        <dbReference type="ARBA" id="ARBA00023125"/>
    </source>
</evidence>
<dbReference type="SUPFAM" id="SSF46785">
    <property type="entry name" value="Winged helix' DNA-binding domain"/>
    <property type="match status" value="1"/>
</dbReference>
<organism evidence="6 7">
    <name type="scientific">Anaerovibrio slackiae</name>
    <dbReference type="NCBI Taxonomy" id="2652309"/>
    <lineage>
        <taxon>Bacteria</taxon>
        <taxon>Bacillati</taxon>
        <taxon>Bacillota</taxon>
        <taxon>Negativicutes</taxon>
        <taxon>Selenomonadales</taxon>
        <taxon>Selenomonadaceae</taxon>
        <taxon>Anaerovibrio</taxon>
    </lineage>
</organism>
<proteinExistence type="inferred from homology"/>
<dbReference type="FunFam" id="1.10.10.10:FF:000001">
    <property type="entry name" value="LysR family transcriptional regulator"/>
    <property type="match status" value="1"/>
</dbReference>
<dbReference type="AlphaFoldDB" id="A0A6I2UJK1"/>
<evidence type="ECO:0000256" key="1">
    <source>
        <dbReference type="ARBA" id="ARBA00009437"/>
    </source>
</evidence>
<comment type="caution">
    <text evidence="6">The sequence shown here is derived from an EMBL/GenBank/DDBJ whole genome shotgun (WGS) entry which is preliminary data.</text>
</comment>
<dbReference type="Gene3D" id="3.40.190.290">
    <property type="match status" value="1"/>
</dbReference>
<evidence type="ECO:0000256" key="4">
    <source>
        <dbReference type="ARBA" id="ARBA00023163"/>
    </source>
</evidence>
<dbReference type="Proteomes" id="UP000433181">
    <property type="component" value="Unassembled WGS sequence"/>
</dbReference>
<dbReference type="PANTHER" id="PTHR30419">
    <property type="entry name" value="HTH-TYPE TRANSCRIPTIONAL REGULATOR YBHD"/>
    <property type="match status" value="1"/>
</dbReference>
<dbReference type="PRINTS" id="PR00039">
    <property type="entry name" value="HTHLYSR"/>
</dbReference>
<dbReference type="InterPro" id="IPR000847">
    <property type="entry name" value="LysR_HTH_N"/>
</dbReference>
<dbReference type="PROSITE" id="PS50931">
    <property type="entry name" value="HTH_LYSR"/>
    <property type="match status" value="1"/>
</dbReference>
<keyword evidence="2" id="KW-0805">Transcription regulation</keyword>
<evidence type="ECO:0000259" key="5">
    <source>
        <dbReference type="PROSITE" id="PS50931"/>
    </source>
</evidence>
<dbReference type="EMBL" id="VUNR01000022">
    <property type="protein sequence ID" value="MSU09371.1"/>
    <property type="molecule type" value="Genomic_DNA"/>
</dbReference>
<dbReference type="InterPro" id="IPR050950">
    <property type="entry name" value="HTH-type_LysR_regulators"/>
</dbReference>
<dbReference type="PANTHER" id="PTHR30419:SF30">
    <property type="entry name" value="LYSR FAMILY TRANSCRIPTIONAL REGULATOR"/>
    <property type="match status" value="1"/>
</dbReference>
<dbReference type="InterPro" id="IPR005119">
    <property type="entry name" value="LysR_subst-bd"/>
</dbReference>
<keyword evidence="4" id="KW-0804">Transcription</keyword>
<dbReference type="GO" id="GO:0003700">
    <property type="term" value="F:DNA-binding transcription factor activity"/>
    <property type="evidence" value="ECO:0007669"/>
    <property type="project" value="InterPro"/>
</dbReference>
<comment type="similarity">
    <text evidence="1">Belongs to the LysR transcriptional regulatory family.</text>
</comment>
<evidence type="ECO:0000313" key="6">
    <source>
        <dbReference type="EMBL" id="MSU09371.1"/>
    </source>
</evidence>
<evidence type="ECO:0000256" key="2">
    <source>
        <dbReference type="ARBA" id="ARBA00023015"/>
    </source>
</evidence>
<dbReference type="GeneID" id="96779312"/>
<dbReference type="GO" id="GO:0003677">
    <property type="term" value="F:DNA binding"/>
    <property type="evidence" value="ECO:0007669"/>
    <property type="project" value="UniProtKB-KW"/>
</dbReference>
<dbReference type="InterPro" id="IPR036388">
    <property type="entry name" value="WH-like_DNA-bd_sf"/>
</dbReference>
<dbReference type="InterPro" id="IPR036390">
    <property type="entry name" value="WH_DNA-bd_sf"/>
</dbReference>